<sequence>MKAISSRRTFLCGCLSAGGLVIGTPSPAKAEFEEEGFICGALPIADDDIELANDLPDEFEVQPGEASEFKTTPFGVASAKKRWRRKDGLTPNTGLITLGVFFYNGSDSRKSDLKQKAEGWLDERLSKKIAFRFDVDEKDAHIRVNFSSKHGNNSAIGRDALHSSFDGKPTMNIQNMRSVAHEFGHALCLRHEHRHEEKPFTFNEEAVIKELAGPPNNWTESTTRRNILSPLANAKCIGDPAFNEDSVMIYRIPARWTNEGESFSPNRKISDRDRNCMYSLYKA</sequence>
<evidence type="ECO:0000313" key="2">
    <source>
        <dbReference type="Proteomes" id="UP000305041"/>
    </source>
</evidence>
<name>A0ABY2USA2_9RHOB</name>
<dbReference type="Proteomes" id="UP000305041">
    <property type="component" value="Unassembled WGS sequence"/>
</dbReference>
<dbReference type="Gene3D" id="3.40.390.10">
    <property type="entry name" value="Collagenase (Catalytic Domain)"/>
    <property type="match status" value="1"/>
</dbReference>
<organism evidence="1 2">
    <name type="scientific">Parasedimentitalea maritima</name>
    <dbReference type="NCBI Taxonomy" id="2578117"/>
    <lineage>
        <taxon>Bacteria</taxon>
        <taxon>Pseudomonadati</taxon>
        <taxon>Pseudomonadota</taxon>
        <taxon>Alphaproteobacteria</taxon>
        <taxon>Rhodobacterales</taxon>
        <taxon>Paracoccaceae</taxon>
        <taxon>Parasedimentitalea</taxon>
    </lineage>
</organism>
<proteinExistence type="predicted"/>
<comment type="caution">
    <text evidence="1">The sequence shown here is derived from an EMBL/GenBank/DDBJ whole genome shotgun (WGS) entry which is preliminary data.</text>
</comment>
<accession>A0ABY2USA2</accession>
<keyword evidence="2" id="KW-1185">Reference proteome</keyword>
<dbReference type="RefSeq" id="WP_138164194.1">
    <property type="nucleotide sequence ID" value="NZ_VAUA01000008.1"/>
</dbReference>
<dbReference type="SUPFAM" id="SSF55486">
    <property type="entry name" value="Metalloproteases ('zincins'), catalytic domain"/>
    <property type="match status" value="1"/>
</dbReference>
<reference evidence="1 2" key="1">
    <citation type="submission" date="2019-05" db="EMBL/GenBank/DDBJ databases">
        <title>Draft genome sequence of Pelagicola sp. DSW4-44.</title>
        <authorList>
            <person name="Oh J."/>
        </authorList>
    </citation>
    <scope>NUCLEOTIDE SEQUENCE [LARGE SCALE GENOMIC DNA]</scope>
    <source>
        <strain evidence="1 2">DSW4-44</strain>
    </source>
</reference>
<dbReference type="PROSITE" id="PS51318">
    <property type="entry name" value="TAT"/>
    <property type="match status" value="1"/>
</dbReference>
<dbReference type="InterPro" id="IPR006311">
    <property type="entry name" value="TAT_signal"/>
</dbReference>
<evidence type="ECO:0008006" key="3">
    <source>
        <dbReference type="Google" id="ProtNLM"/>
    </source>
</evidence>
<protein>
    <recommendedName>
        <fullName evidence="3">Peptidase M12A domain-containing protein</fullName>
    </recommendedName>
</protein>
<evidence type="ECO:0000313" key="1">
    <source>
        <dbReference type="EMBL" id="TLP60434.1"/>
    </source>
</evidence>
<dbReference type="EMBL" id="VAUA01000008">
    <property type="protein sequence ID" value="TLP60434.1"/>
    <property type="molecule type" value="Genomic_DNA"/>
</dbReference>
<gene>
    <name evidence="1" type="ORF">FEE96_16390</name>
</gene>
<dbReference type="InterPro" id="IPR024079">
    <property type="entry name" value="MetalloPept_cat_dom_sf"/>
</dbReference>